<evidence type="ECO:0000313" key="3">
    <source>
        <dbReference type="Proteomes" id="UP000077202"/>
    </source>
</evidence>
<keyword evidence="3" id="KW-1185">Reference proteome</keyword>
<dbReference type="PANTHER" id="PTHR43591">
    <property type="entry name" value="METHYLTRANSFERASE"/>
    <property type="match status" value="1"/>
</dbReference>
<dbReference type="CDD" id="cd02440">
    <property type="entry name" value="AdoMet_MTases"/>
    <property type="match status" value="1"/>
</dbReference>
<sequence>MATLTMTWSLSRIPSGTGQQFKKDACVSLRQLVSAVPRFPSQEIRTRDFVRCAVSSAPSPDVGASPKLESVTEEKVKLVCPVCQKPVVGSSSQSFRLNPLIAYVYERGYRDNFARAGFPGFDEEAQRAQDILKPARGDVIMDLSCGPGGFTRRFVTSEEYETVIAADFSEAMLEQCRGFLQSDRSVDLDKVVLVRADAARLPFATASLAGVHAGAAIHCWPNMQSSVAEISRVLKPGGIFVASTFITPSVPGFDETLRPIRETVNLLQLQIRWFAESDLRSLVESCGFINWQAYRRGRYILFSASKPE</sequence>
<feature type="domain" description="Methyltransferase type 11" evidence="1">
    <location>
        <begin position="142"/>
        <end position="241"/>
    </location>
</feature>
<comment type="caution">
    <text evidence="2">The sequence shown here is derived from an EMBL/GenBank/DDBJ whole genome shotgun (WGS) entry which is preliminary data.</text>
</comment>
<dbReference type="InterPro" id="IPR013216">
    <property type="entry name" value="Methyltransf_11"/>
</dbReference>
<dbReference type="PANTHER" id="PTHR43591:SF46">
    <property type="entry name" value="OS08G0411200 PROTEIN"/>
    <property type="match status" value="1"/>
</dbReference>
<name>A0A176VJ43_MARPO</name>
<organism evidence="2 3">
    <name type="scientific">Marchantia polymorpha subsp. ruderalis</name>
    <dbReference type="NCBI Taxonomy" id="1480154"/>
    <lineage>
        <taxon>Eukaryota</taxon>
        <taxon>Viridiplantae</taxon>
        <taxon>Streptophyta</taxon>
        <taxon>Embryophyta</taxon>
        <taxon>Marchantiophyta</taxon>
        <taxon>Marchantiopsida</taxon>
        <taxon>Marchantiidae</taxon>
        <taxon>Marchantiales</taxon>
        <taxon>Marchantiaceae</taxon>
        <taxon>Marchantia</taxon>
    </lineage>
</organism>
<dbReference type="AlphaFoldDB" id="A0A176VJ43"/>
<dbReference type="Gene3D" id="3.40.50.150">
    <property type="entry name" value="Vaccinia Virus protein VP39"/>
    <property type="match status" value="1"/>
</dbReference>
<dbReference type="SUPFAM" id="SSF53335">
    <property type="entry name" value="S-adenosyl-L-methionine-dependent methyltransferases"/>
    <property type="match status" value="1"/>
</dbReference>
<evidence type="ECO:0000259" key="1">
    <source>
        <dbReference type="Pfam" id="PF08241"/>
    </source>
</evidence>
<dbReference type="GO" id="GO:0008757">
    <property type="term" value="F:S-adenosylmethionine-dependent methyltransferase activity"/>
    <property type="evidence" value="ECO:0007669"/>
    <property type="project" value="InterPro"/>
</dbReference>
<dbReference type="EMBL" id="LVLJ01003757">
    <property type="protein sequence ID" value="OAE19806.1"/>
    <property type="molecule type" value="Genomic_DNA"/>
</dbReference>
<proteinExistence type="predicted"/>
<protein>
    <recommendedName>
        <fullName evidence="1">Methyltransferase type 11 domain-containing protein</fullName>
    </recommendedName>
</protein>
<dbReference type="Pfam" id="PF08241">
    <property type="entry name" value="Methyltransf_11"/>
    <property type="match status" value="1"/>
</dbReference>
<accession>A0A176VJ43</accession>
<dbReference type="InterPro" id="IPR029063">
    <property type="entry name" value="SAM-dependent_MTases_sf"/>
</dbReference>
<evidence type="ECO:0000313" key="2">
    <source>
        <dbReference type="EMBL" id="OAE19806.1"/>
    </source>
</evidence>
<reference evidence="2" key="1">
    <citation type="submission" date="2016-03" db="EMBL/GenBank/DDBJ databases">
        <title>Mechanisms controlling the formation of the plant cell surface in tip-growing cells are functionally conserved among land plants.</title>
        <authorList>
            <person name="Honkanen S."/>
            <person name="Jones V.A."/>
            <person name="Morieri G."/>
            <person name="Champion C."/>
            <person name="Hetherington A.J."/>
            <person name="Kelly S."/>
            <person name="Saint-Marcoux D."/>
            <person name="Proust H."/>
            <person name="Prescott H."/>
            <person name="Dolan L."/>
        </authorList>
    </citation>
    <scope>NUCLEOTIDE SEQUENCE [LARGE SCALE GENOMIC DNA]</scope>
    <source>
        <tissue evidence="2">Whole gametophyte</tissue>
    </source>
</reference>
<dbReference type="Proteomes" id="UP000077202">
    <property type="component" value="Unassembled WGS sequence"/>
</dbReference>
<gene>
    <name evidence="2" type="ORF">AXG93_1445s1010</name>
</gene>